<dbReference type="AlphaFoldDB" id="A0A9W6R3D8"/>
<gene>
    <name evidence="3" type="primary">ispD</name>
    <name evidence="3" type="ORF">Atai01_51420</name>
</gene>
<keyword evidence="1" id="KW-0808">Transferase</keyword>
<protein>
    <submittedName>
        <fullName evidence="3">2-C-methyl-D-erythritol 4-phosphate cytidylyltransferase</fullName>
    </submittedName>
</protein>
<keyword evidence="4" id="KW-1185">Reference proteome</keyword>
<dbReference type="InterPro" id="IPR034683">
    <property type="entry name" value="IspD/TarI"/>
</dbReference>
<dbReference type="PANTHER" id="PTHR32125">
    <property type="entry name" value="2-C-METHYL-D-ERYTHRITOL 4-PHOSPHATE CYTIDYLYLTRANSFERASE, CHLOROPLASTIC"/>
    <property type="match status" value="1"/>
</dbReference>
<dbReference type="InterPro" id="IPR050088">
    <property type="entry name" value="IspD/TarI_cytidylyltransf_bact"/>
</dbReference>
<keyword evidence="2 3" id="KW-0548">Nucleotidyltransferase</keyword>
<dbReference type="SUPFAM" id="SSF53448">
    <property type="entry name" value="Nucleotide-diphospho-sugar transferases"/>
    <property type="match status" value="1"/>
</dbReference>
<organism evidence="3 4">
    <name type="scientific">Amycolatopsis taiwanensis</name>
    <dbReference type="NCBI Taxonomy" id="342230"/>
    <lineage>
        <taxon>Bacteria</taxon>
        <taxon>Bacillati</taxon>
        <taxon>Actinomycetota</taxon>
        <taxon>Actinomycetes</taxon>
        <taxon>Pseudonocardiales</taxon>
        <taxon>Pseudonocardiaceae</taxon>
        <taxon>Amycolatopsis</taxon>
    </lineage>
</organism>
<dbReference type="Proteomes" id="UP001165136">
    <property type="component" value="Unassembled WGS sequence"/>
</dbReference>
<accession>A0A9W6R3D8</accession>
<dbReference type="PANTHER" id="PTHR32125:SF4">
    <property type="entry name" value="2-C-METHYL-D-ERYTHRITOL 4-PHOSPHATE CYTIDYLYLTRANSFERASE, CHLOROPLASTIC"/>
    <property type="match status" value="1"/>
</dbReference>
<reference evidence="3" key="1">
    <citation type="submission" date="2023-03" db="EMBL/GenBank/DDBJ databases">
        <title>Amycolatopsis taiwanensis NBRC 103393.</title>
        <authorList>
            <person name="Ichikawa N."/>
            <person name="Sato H."/>
            <person name="Tonouchi N."/>
        </authorList>
    </citation>
    <scope>NUCLEOTIDE SEQUENCE</scope>
    <source>
        <strain evidence="3">NBRC 103393</strain>
    </source>
</reference>
<evidence type="ECO:0000256" key="1">
    <source>
        <dbReference type="ARBA" id="ARBA00022679"/>
    </source>
</evidence>
<evidence type="ECO:0000256" key="2">
    <source>
        <dbReference type="ARBA" id="ARBA00022695"/>
    </source>
</evidence>
<dbReference type="Gene3D" id="3.90.550.10">
    <property type="entry name" value="Spore Coat Polysaccharide Biosynthesis Protein SpsA, Chain A"/>
    <property type="match status" value="1"/>
</dbReference>
<evidence type="ECO:0000313" key="3">
    <source>
        <dbReference type="EMBL" id="GLY68523.1"/>
    </source>
</evidence>
<name>A0A9W6R3D8_9PSEU</name>
<proteinExistence type="predicted"/>
<evidence type="ECO:0000313" key="4">
    <source>
        <dbReference type="Proteomes" id="UP001165136"/>
    </source>
</evidence>
<dbReference type="Pfam" id="PF01128">
    <property type="entry name" value="IspD"/>
    <property type="match status" value="1"/>
</dbReference>
<dbReference type="GO" id="GO:0050518">
    <property type="term" value="F:2-C-methyl-D-erythritol 4-phosphate cytidylyltransferase activity"/>
    <property type="evidence" value="ECO:0007669"/>
    <property type="project" value="TreeGrafter"/>
</dbReference>
<sequence length="202" mass="20806">MVALLVADIDAIRVAVRGEPLLAHAIRGLAESGCVDHVVVAAPTGAESIVRAVPGARCRVLPAAATRADSIRCAFEAAGSCDVVLLHDAVRAFVPAATIRSVVEAVRRGAEAVAPVVPVTDTVKLVGADGVITATEDRTRLRTLQTPLGYARNALRDACARGIDPMSFPPGTVQTVAGHPNALRLATPFDVAVAEALLAQQA</sequence>
<dbReference type="EMBL" id="BSTI01000012">
    <property type="protein sequence ID" value="GLY68523.1"/>
    <property type="molecule type" value="Genomic_DNA"/>
</dbReference>
<dbReference type="InterPro" id="IPR029044">
    <property type="entry name" value="Nucleotide-diphossugar_trans"/>
</dbReference>
<comment type="caution">
    <text evidence="3">The sequence shown here is derived from an EMBL/GenBank/DDBJ whole genome shotgun (WGS) entry which is preliminary data.</text>
</comment>